<dbReference type="PANTHER" id="PTHR37017">
    <property type="entry name" value="AB HYDROLASE-1 DOMAIN-CONTAINING PROTEIN-RELATED"/>
    <property type="match status" value="1"/>
</dbReference>
<dbReference type="InterPro" id="IPR029058">
    <property type="entry name" value="AB_hydrolase_fold"/>
</dbReference>
<keyword evidence="2" id="KW-0378">Hydrolase</keyword>
<gene>
    <name evidence="2" type="ORF">H3H51_20585</name>
</gene>
<dbReference type="EMBL" id="JACJUD010000008">
    <property type="protein sequence ID" value="MBB2497425.1"/>
    <property type="molecule type" value="Genomic_DNA"/>
</dbReference>
<feature type="domain" description="AB hydrolase-1" evidence="1">
    <location>
        <begin position="4"/>
        <end position="238"/>
    </location>
</feature>
<dbReference type="SUPFAM" id="SSF53474">
    <property type="entry name" value="alpha/beta-Hydrolases"/>
    <property type="match status" value="1"/>
</dbReference>
<dbReference type="PANTHER" id="PTHR37017:SF11">
    <property type="entry name" value="ESTERASE_LIPASE_THIOESTERASE DOMAIN-CONTAINING PROTEIN"/>
    <property type="match status" value="1"/>
</dbReference>
<dbReference type="Pfam" id="PF12697">
    <property type="entry name" value="Abhydrolase_6"/>
    <property type="match status" value="1"/>
</dbReference>
<protein>
    <submittedName>
        <fullName evidence="2">Alpha/beta hydrolase</fullName>
    </submittedName>
</protein>
<dbReference type="InterPro" id="IPR052897">
    <property type="entry name" value="Sec-Metab_Biosynth_Hydrolase"/>
</dbReference>
<dbReference type="RefSeq" id="WP_183090954.1">
    <property type="nucleotide sequence ID" value="NZ_JACJUD010000008.1"/>
</dbReference>
<accession>A0A7W4LQC6</accession>
<sequence length="244" mass="26885">MADLIFLHGGQHGSWCWEPLIAELGAGGQSFERIIALDMPGCGRKRHRDPQDATLASVTRELNDELRALGVRGGVLVGHSIAGVLLPMMAVEDSALFSRLVYLSAAVPKEGQTIMEMLGTARQGDDPEQVGWPVDLANTSPEALSLAMFGRDLRPVQLAWLLNEVSQDLTPPAAQFEPVSRRGYREAGVAASYILTLRDDILPPPWQRRFAERLGCEEMIEIDTPHEPFVSHPELLAEVLRRFA</sequence>
<reference evidence="2 3" key="1">
    <citation type="submission" date="2020-08" db="EMBL/GenBank/DDBJ databases">
        <authorList>
            <person name="Kim C.M."/>
        </authorList>
    </citation>
    <scope>NUCLEOTIDE SEQUENCE [LARGE SCALE GENOMIC DNA]</scope>
    <source>
        <strain evidence="2 3">UL070</strain>
    </source>
</reference>
<name>A0A7W4LQC6_9GAMM</name>
<dbReference type="AlphaFoldDB" id="A0A7W4LQC6"/>
<evidence type="ECO:0000313" key="3">
    <source>
        <dbReference type="Proteomes" id="UP000542720"/>
    </source>
</evidence>
<dbReference type="GO" id="GO:0016787">
    <property type="term" value="F:hydrolase activity"/>
    <property type="evidence" value="ECO:0007669"/>
    <property type="project" value="UniProtKB-KW"/>
</dbReference>
<keyword evidence="3" id="KW-1185">Reference proteome</keyword>
<evidence type="ECO:0000313" key="2">
    <source>
        <dbReference type="EMBL" id="MBB2497425.1"/>
    </source>
</evidence>
<comment type="caution">
    <text evidence="2">The sequence shown here is derived from an EMBL/GenBank/DDBJ whole genome shotgun (WGS) entry which is preliminary data.</text>
</comment>
<dbReference type="Gene3D" id="3.40.50.1820">
    <property type="entry name" value="alpha/beta hydrolase"/>
    <property type="match status" value="1"/>
</dbReference>
<proteinExistence type="predicted"/>
<dbReference type="Proteomes" id="UP000542720">
    <property type="component" value="Unassembled WGS sequence"/>
</dbReference>
<evidence type="ECO:0000259" key="1">
    <source>
        <dbReference type="Pfam" id="PF12697"/>
    </source>
</evidence>
<organism evidence="2 3">
    <name type="scientific">Aquipseudomonas ullengensis</name>
    <dbReference type="NCBI Taxonomy" id="2759166"/>
    <lineage>
        <taxon>Bacteria</taxon>
        <taxon>Pseudomonadati</taxon>
        <taxon>Pseudomonadota</taxon>
        <taxon>Gammaproteobacteria</taxon>
        <taxon>Pseudomonadales</taxon>
        <taxon>Pseudomonadaceae</taxon>
        <taxon>Aquipseudomonas</taxon>
    </lineage>
</organism>
<dbReference type="InterPro" id="IPR000073">
    <property type="entry name" value="AB_hydrolase_1"/>
</dbReference>